<dbReference type="InterPro" id="IPR000160">
    <property type="entry name" value="GGDEF_dom"/>
</dbReference>
<dbReference type="SUPFAM" id="SSF55073">
    <property type="entry name" value="Nucleotide cyclase"/>
    <property type="match status" value="1"/>
</dbReference>
<dbReference type="InterPro" id="IPR050595">
    <property type="entry name" value="Bact_response_regulator"/>
</dbReference>
<name>A0ABQ2CQE0_9GAMM</name>
<dbReference type="NCBIfam" id="TIGR00254">
    <property type="entry name" value="GGDEF"/>
    <property type="match status" value="1"/>
</dbReference>
<evidence type="ECO:0000313" key="4">
    <source>
        <dbReference type="EMBL" id="GGJ00022.1"/>
    </source>
</evidence>
<dbReference type="PANTHER" id="PTHR44591:SF3">
    <property type="entry name" value="RESPONSE REGULATORY DOMAIN-CONTAINING PROTEIN"/>
    <property type="match status" value="1"/>
</dbReference>
<dbReference type="Proteomes" id="UP000633263">
    <property type="component" value="Unassembled WGS sequence"/>
</dbReference>
<dbReference type="Pfam" id="PF00990">
    <property type="entry name" value="GGDEF"/>
    <property type="match status" value="1"/>
</dbReference>
<feature type="modified residue" description="4-aspartylphosphate" evidence="2">
    <location>
        <position position="57"/>
    </location>
</feature>
<dbReference type="RefSeq" id="WP_188636110.1">
    <property type="nucleotide sequence ID" value="NZ_BMNN01000003.1"/>
</dbReference>
<feature type="domain" description="Response regulatory" evidence="3">
    <location>
        <begin position="7"/>
        <end position="126"/>
    </location>
</feature>
<dbReference type="InterPro" id="IPR001789">
    <property type="entry name" value="Sig_transdc_resp-reg_receiver"/>
</dbReference>
<accession>A0ABQ2CQE0</accession>
<reference evidence="5" key="1">
    <citation type="journal article" date="2019" name="Int. J. Syst. Evol. Microbiol.">
        <title>The Global Catalogue of Microorganisms (GCM) 10K type strain sequencing project: providing services to taxonomists for standard genome sequencing and annotation.</title>
        <authorList>
            <consortium name="The Broad Institute Genomics Platform"/>
            <consortium name="The Broad Institute Genome Sequencing Center for Infectious Disease"/>
            <person name="Wu L."/>
            <person name="Ma J."/>
        </authorList>
    </citation>
    <scope>NUCLEOTIDE SEQUENCE [LARGE SCALE GENOMIC DNA]</scope>
    <source>
        <strain evidence="5">JCM 11590</strain>
    </source>
</reference>
<dbReference type="InterPro" id="IPR043128">
    <property type="entry name" value="Rev_trsase/Diguanyl_cyclase"/>
</dbReference>
<dbReference type="InterPro" id="IPR011006">
    <property type="entry name" value="CheY-like_superfamily"/>
</dbReference>
<evidence type="ECO:0000256" key="2">
    <source>
        <dbReference type="PROSITE-ProRule" id="PRU00169"/>
    </source>
</evidence>
<evidence type="ECO:0000313" key="5">
    <source>
        <dbReference type="Proteomes" id="UP000633263"/>
    </source>
</evidence>
<dbReference type="SMART" id="SM00448">
    <property type="entry name" value="REC"/>
    <property type="match status" value="1"/>
</dbReference>
<dbReference type="Pfam" id="PF00072">
    <property type="entry name" value="Response_reg"/>
    <property type="match status" value="1"/>
</dbReference>
<keyword evidence="1 2" id="KW-0597">Phosphoprotein</keyword>
<proteinExistence type="predicted"/>
<gene>
    <name evidence="4" type="ORF">GCM10009083_15940</name>
</gene>
<dbReference type="SUPFAM" id="SSF52172">
    <property type="entry name" value="CheY-like"/>
    <property type="match status" value="1"/>
</dbReference>
<evidence type="ECO:0000259" key="3">
    <source>
        <dbReference type="PROSITE" id="PS50110"/>
    </source>
</evidence>
<dbReference type="EMBL" id="BMNN01000003">
    <property type="protein sequence ID" value="GGJ00022.1"/>
    <property type="molecule type" value="Genomic_DNA"/>
</dbReference>
<protein>
    <submittedName>
        <fullName evidence="4">Transcriptional regulator</fullName>
    </submittedName>
</protein>
<dbReference type="SMART" id="SM00267">
    <property type="entry name" value="GGDEF"/>
    <property type="match status" value="1"/>
</dbReference>
<evidence type="ECO:0000256" key="1">
    <source>
        <dbReference type="ARBA" id="ARBA00022553"/>
    </source>
</evidence>
<sequence length="321" mass="35877">MPNPQLSILVVDDTKFSSAVIGHALSQAGYTDIRFASSAMAALAMHEERAASVMVADWLMPEMDGLQLTTRIRQRDEQTNHYTYVMLLTAREGDNVLGEAFDRGVDDFISKSAMSEQLLPRIYAADRITQLINRLLDENQMLASNNALLEEHNLIDSHTALGNRRYLLQRLDDALQRVESRGGYCTVVVLGLQNLADMTTRFGEAVQQELLKATARRLQQLVRPMDVIARVDAGVFAVCTVGDNEDECKPNSFRRLHDGLNLKAFKTSEGYLSLRAGMALCTLGRNDPKITAEKLLQKVEQHLEQAYATNLITEVRIPQLV</sequence>
<keyword evidence="5" id="KW-1185">Reference proteome</keyword>
<dbReference type="Gene3D" id="3.30.70.270">
    <property type="match status" value="1"/>
</dbReference>
<dbReference type="Gene3D" id="3.40.50.2300">
    <property type="match status" value="1"/>
</dbReference>
<dbReference type="PANTHER" id="PTHR44591">
    <property type="entry name" value="STRESS RESPONSE REGULATOR PROTEIN 1"/>
    <property type="match status" value="1"/>
</dbReference>
<comment type="caution">
    <text evidence="4">The sequence shown here is derived from an EMBL/GenBank/DDBJ whole genome shotgun (WGS) entry which is preliminary data.</text>
</comment>
<dbReference type="InterPro" id="IPR029787">
    <property type="entry name" value="Nucleotide_cyclase"/>
</dbReference>
<organism evidence="4 5">
    <name type="scientific">Halopseudomonas pertucinogena</name>
    <dbReference type="NCBI Taxonomy" id="86175"/>
    <lineage>
        <taxon>Bacteria</taxon>
        <taxon>Pseudomonadati</taxon>
        <taxon>Pseudomonadota</taxon>
        <taxon>Gammaproteobacteria</taxon>
        <taxon>Pseudomonadales</taxon>
        <taxon>Pseudomonadaceae</taxon>
        <taxon>Halopseudomonas</taxon>
    </lineage>
</organism>
<dbReference type="PROSITE" id="PS50110">
    <property type="entry name" value="RESPONSE_REGULATORY"/>
    <property type="match status" value="1"/>
</dbReference>